<keyword evidence="2" id="KW-1185">Reference proteome</keyword>
<sequence length="1246" mass="142481">MRDGISQSERKLEALLPSYVKIDERSREDLLLFLSELATQFNYYNFQDKIDGDWREFLQADMLIMITAISRLDFTRWQEKQSGIQEALESVSGDAKLYALLAELFNLIFTIANQLAAHLQQLKKADQQALTWIYTDQIMESITEDVLKMLQFEEQAILLFTPATHFRTIPVTDELAVNFPSLAKKTNRVPAVFLGYQSLNEVYNDLRTKFYQITSAAQFYLRRRPDSLQHHPHIGMLMAFTQLYGHLQDKLNKLTGQHQDYYYRNVLGLKQKPAIPDQVHIFLDAQPQSMPVTVPKGTAMVVETGAGAVPVTYRMAHDLRVSHTNIRSLRTVYVNRYRQIATEDPHLSDIMEAQVYAATHEVPPPAAYIPGALPVTSWPMLGEPQQDLPRDKRTMEETEMGVILASPLLYLTEGQRTVELDLYFEPASYEKLLAYIQNFAAVTNKQETLVMNELLSSAFIISYTTATGWHKLPKHSIRSSNRAGGANAFFITLLYDVNAPAAALYDPLLHGGAYQSKLPLLRLMLNNNSFHHPYSYLPMLWLERVSLRAQVKGYRSVKLFNNAGPLSPANPFQLFGPQPALGSFLDIRDSNVFNTYTKTFRIQLEWLELPHVENGFNEHYAAYNAGMTNDAFVAGISAFENGEIHPERNQQQLLPLFRTYTDEKGRVILSDKSTLKNIDLKKIHFLNRPLMDKEPFIADGFYNDGAIRLELAGPQEAFGHKAYMKLFPEVMAHNASRWGRKKPIPNMPYTPLVKSISIDYVLEQAEILKPEKAGEEAQTLQIFHLYPFGHRQAYPSSFQGDFTLLPTFEDRSSLYIGLDGMQPQEEISLLFQLEEKHRNHTRVNKKPDLHWSYLYNDRWVPFNTSHILTDTTQLFLNSGVVSLKTPPINSSGNTRLDKQLQWLRLSSPEEMQFRPMIKGLFVNAAIACRDQSDTIVSTSLPSMSIKALQHELKGIQRVWQLFPSFGGRPAETTEEYYVRISERLRHKNRPMYAMDIIQLILEAFPDILIVKCATNIAASDVQLVIVPKPFNGKYENTEPHVDIVTLFRIHGFIANLLPPFIKVTVHHPVYEKVKIVCDVRFIDKASLTDKNYYLTQLQNDISRYLTPWLFDTHTEVKMGGTMYTADVLSYIKKLPYISYVTGFSMVHFFEEDDPNGDYIHCMLDTAVSNTEYVRASTAEAVLIPAPHHSIRVIDEWGYREPEPIGISGVITGEEMIIGQHERNSYRDDDDSHYAEGEIISLTIQPK</sequence>
<dbReference type="OrthoDB" id="9762853at2"/>
<dbReference type="EMBL" id="VOHS01000040">
    <property type="protein sequence ID" value="TWV95160.1"/>
    <property type="molecule type" value="Genomic_DNA"/>
</dbReference>
<protein>
    <recommendedName>
        <fullName evidence="3">Baseplate protein J-like domain-containing protein</fullName>
    </recommendedName>
</protein>
<proteinExistence type="predicted"/>
<gene>
    <name evidence="1" type="ORF">FEF09_24500</name>
</gene>
<comment type="caution">
    <text evidence="1">The sequence shown here is derived from an EMBL/GenBank/DDBJ whole genome shotgun (WGS) entry which is preliminary data.</text>
</comment>
<name>A0A5C6LNI1_9BACT</name>
<dbReference type="Proteomes" id="UP000318815">
    <property type="component" value="Unassembled WGS sequence"/>
</dbReference>
<organism evidence="1 2">
    <name type="scientific">Chitinophaga pinensis</name>
    <dbReference type="NCBI Taxonomy" id="79329"/>
    <lineage>
        <taxon>Bacteria</taxon>
        <taxon>Pseudomonadati</taxon>
        <taxon>Bacteroidota</taxon>
        <taxon>Chitinophagia</taxon>
        <taxon>Chitinophagales</taxon>
        <taxon>Chitinophagaceae</taxon>
        <taxon>Chitinophaga</taxon>
    </lineage>
</organism>
<evidence type="ECO:0000313" key="2">
    <source>
        <dbReference type="Proteomes" id="UP000318815"/>
    </source>
</evidence>
<dbReference type="AlphaFoldDB" id="A0A5C6LNI1"/>
<evidence type="ECO:0000313" key="1">
    <source>
        <dbReference type="EMBL" id="TWV95160.1"/>
    </source>
</evidence>
<accession>A0A5C6LNI1</accession>
<dbReference type="RefSeq" id="WP_146307571.1">
    <property type="nucleotide sequence ID" value="NZ_VOHS01000040.1"/>
</dbReference>
<reference evidence="1 2" key="1">
    <citation type="submission" date="2019-08" db="EMBL/GenBank/DDBJ databases">
        <title>Whole genome sequencing of chitin degrading bacteria Chitinophaga pinensis YS16.</title>
        <authorList>
            <person name="Singh R.P."/>
            <person name="Manchanda G."/>
            <person name="Maurya I.K."/>
            <person name="Joshi N.K."/>
            <person name="Srivastava A.K."/>
        </authorList>
    </citation>
    <scope>NUCLEOTIDE SEQUENCE [LARGE SCALE GENOMIC DNA]</scope>
    <source>
        <strain evidence="1 2">YS-16</strain>
    </source>
</reference>
<evidence type="ECO:0008006" key="3">
    <source>
        <dbReference type="Google" id="ProtNLM"/>
    </source>
</evidence>